<evidence type="ECO:0000313" key="3">
    <source>
        <dbReference type="EMBL" id="QFY58524.1"/>
    </source>
</evidence>
<dbReference type="Pfam" id="PF04796">
    <property type="entry name" value="RepA_C"/>
    <property type="match status" value="1"/>
</dbReference>
<evidence type="ECO:0000313" key="5">
    <source>
        <dbReference type="Proteomes" id="UP000344571"/>
    </source>
</evidence>
<feature type="compositionally biased region" description="Acidic residues" evidence="1">
    <location>
        <begin position="1"/>
        <end position="13"/>
    </location>
</feature>
<keyword evidence="5" id="KW-1185">Reference proteome</keyword>
<accession>A0AA91TYP7</accession>
<dbReference type="EMBL" id="CP033116">
    <property type="protein sequence ID" value="QFY58524.1"/>
    <property type="molecule type" value="Genomic_DNA"/>
</dbReference>
<dbReference type="InterPro" id="IPR006881">
    <property type="entry name" value="RepA_C"/>
</dbReference>
<dbReference type="AlphaFoldDB" id="A0AA91TYP7"/>
<evidence type="ECO:0000256" key="1">
    <source>
        <dbReference type="SAM" id="MobiDB-lite"/>
    </source>
</evidence>
<dbReference type="RefSeq" id="WP_096348552.1">
    <property type="nucleotide sequence ID" value="NZ_CP033116.1"/>
</dbReference>
<evidence type="ECO:0000313" key="2">
    <source>
        <dbReference type="EMBL" id="PCC97318.1"/>
    </source>
</evidence>
<dbReference type="Proteomes" id="UP000344571">
    <property type="component" value="Chromosome"/>
</dbReference>
<sequence length="326" mass="36477">MEQEQTSADDDETIASGFGLSSPKLKREERAIEQMLAIENQTAQEAGEIGFLAKSLLQANLPHSKRSESSWTRINGNLTFHITSPAAIGLPYGRYPRLLLVWITTEAVRNAAKLARGQITNSEARLLSLGVSLKRFMGDLGLRATGGESGSIYPFRDQMDRLFNATVTVSVTKNQRETGSVVMSLGPLRVVDRLELWPKTFDSTKDSYIELSSGFYELVTSKAVPIDKRIMRHLKSSMAFDVYCWATYRVSYLSRWTVISWSDLKGQIGASYPDTTQGRNDFQKNFRKALYAVQLLWPQLKATPTKKGLTLKPCAPQVPRRTSEAI</sequence>
<reference evidence="3 5" key="2">
    <citation type="submission" date="2018-10" db="EMBL/GenBank/DDBJ databases">
        <title>Complete genome sequence of Pseudomonas pelagia strain Kongs-67.</title>
        <authorList>
            <person name="Sinha R.K."/>
            <person name="Krishnan K."/>
        </authorList>
    </citation>
    <scope>NUCLEOTIDE SEQUENCE [LARGE SCALE GENOMIC DNA]</scope>
    <source>
        <strain evidence="3 5">Kongs-67</strain>
    </source>
</reference>
<protein>
    <submittedName>
        <fullName evidence="2">Pirin</fullName>
    </submittedName>
</protein>
<evidence type="ECO:0000313" key="4">
    <source>
        <dbReference type="Proteomes" id="UP000243750"/>
    </source>
</evidence>
<name>A0AA91TYP7_9GAMM</name>
<reference evidence="2 4" key="1">
    <citation type="submission" date="2017-09" db="EMBL/GenBank/DDBJ databases">
        <title>Bacterial and phytoplankton interrelationship in Kongsfjorden, an Arctic fjord.</title>
        <authorList>
            <person name="Sinha R."/>
            <person name="Krishnan K."/>
        </authorList>
    </citation>
    <scope>NUCLEOTIDE SEQUENCE [LARGE SCALE GENOMIC DNA]</scope>
    <source>
        <strain evidence="2 4">58</strain>
    </source>
</reference>
<dbReference type="EMBL" id="NWMT01000266">
    <property type="protein sequence ID" value="PCC97318.1"/>
    <property type="molecule type" value="Genomic_DNA"/>
</dbReference>
<organism evidence="2 4">
    <name type="scientific">Halopseudomonas pelagia</name>
    <dbReference type="NCBI Taxonomy" id="553151"/>
    <lineage>
        <taxon>Bacteria</taxon>
        <taxon>Pseudomonadati</taxon>
        <taxon>Pseudomonadota</taxon>
        <taxon>Gammaproteobacteria</taxon>
        <taxon>Pseudomonadales</taxon>
        <taxon>Pseudomonadaceae</taxon>
        <taxon>Halopseudomonas</taxon>
    </lineage>
</organism>
<proteinExistence type="predicted"/>
<gene>
    <name evidence="2" type="ORF">CO192_21345</name>
    <name evidence="3" type="ORF">EAO82_20495</name>
</gene>
<feature type="region of interest" description="Disordered" evidence="1">
    <location>
        <begin position="1"/>
        <end position="26"/>
    </location>
</feature>
<dbReference type="Proteomes" id="UP000243750">
    <property type="component" value="Unassembled WGS sequence"/>
</dbReference>